<feature type="region of interest" description="Disordered" evidence="5">
    <location>
        <begin position="135"/>
        <end position="158"/>
    </location>
</feature>
<accession>A0A2I2FBI0</accession>
<dbReference type="GeneID" id="36519882"/>
<evidence type="ECO:0000256" key="3">
    <source>
        <dbReference type="ARBA" id="ARBA00022989"/>
    </source>
</evidence>
<dbReference type="PANTHER" id="PTHR11863">
    <property type="entry name" value="STEROL DESATURASE"/>
    <property type="match status" value="1"/>
</dbReference>
<keyword evidence="3" id="KW-1133">Transmembrane helix</keyword>
<evidence type="ECO:0000313" key="8">
    <source>
        <dbReference type="Proteomes" id="UP000234585"/>
    </source>
</evidence>
<dbReference type="GO" id="GO:0016020">
    <property type="term" value="C:membrane"/>
    <property type="evidence" value="ECO:0007669"/>
    <property type="project" value="UniProtKB-SubCell"/>
</dbReference>
<keyword evidence="8" id="KW-1185">Reference proteome</keyword>
<sequence>MLLTQSTSLCFTPDPPHLSPTRFLLSLPAMATGHDIVQYLTHRYLLHSPRIPLIRALKHAIHHSTAASRGLSACYMSGPDFFLEIVLPYLVPLAAIGGGGADPYFHYLVAALGAIGGVYEHSGYDFALLISSPAHPHPTPSSRSSTKTSPPEEEEKHSIWSTLADTLLNNRAHGEHHSRTNVSFSDGFGSPGVCDSLFGTRWDLVPRRWGRDGGVEWALAEKEWRVQRERLVEGG</sequence>
<dbReference type="Pfam" id="PF04116">
    <property type="entry name" value="FA_hydroxylase"/>
    <property type="match status" value="1"/>
</dbReference>
<protein>
    <recommendedName>
        <fullName evidence="6">Fatty acid hydroxylase domain-containing protein</fullName>
    </recommendedName>
</protein>
<dbReference type="GO" id="GO:0008610">
    <property type="term" value="P:lipid biosynthetic process"/>
    <property type="evidence" value="ECO:0007669"/>
    <property type="project" value="InterPro"/>
</dbReference>
<evidence type="ECO:0000256" key="1">
    <source>
        <dbReference type="ARBA" id="ARBA00004370"/>
    </source>
</evidence>
<name>A0A2I2FBI0_ASPCN</name>
<dbReference type="EMBL" id="KZ559139">
    <property type="protein sequence ID" value="PLB37978.1"/>
    <property type="molecule type" value="Genomic_DNA"/>
</dbReference>
<feature type="domain" description="Fatty acid hydroxylase" evidence="6">
    <location>
        <begin position="29"/>
        <end position="200"/>
    </location>
</feature>
<dbReference type="GO" id="GO:0016491">
    <property type="term" value="F:oxidoreductase activity"/>
    <property type="evidence" value="ECO:0007669"/>
    <property type="project" value="InterPro"/>
</dbReference>
<dbReference type="RefSeq" id="XP_024671990.1">
    <property type="nucleotide sequence ID" value="XM_024812722.1"/>
</dbReference>
<keyword evidence="4" id="KW-0472">Membrane</keyword>
<keyword evidence="2" id="KW-0812">Transmembrane</keyword>
<dbReference type="GO" id="GO:0005506">
    <property type="term" value="F:iron ion binding"/>
    <property type="evidence" value="ECO:0007669"/>
    <property type="project" value="InterPro"/>
</dbReference>
<dbReference type="InterPro" id="IPR006694">
    <property type="entry name" value="Fatty_acid_hydroxylase"/>
</dbReference>
<organism evidence="7 8">
    <name type="scientific">Aspergillus candidus</name>
    <dbReference type="NCBI Taxonomy" id="41067"/>
    <lineage>
        <taxon>Eukaryota</taxon>
        <taxon>Fungi</taxon>
        <taxon>Dikarya</taxon>
        <taxon>Ascomycota</taxon>
        <taxon>Pezizomycotina</taxon>
        <taxon>Eurotiomycetes</taxon>
        <taxon>Eurotiomycetidae</taxon>
        <taxon>Eurotiales</taxon>
        <taxon>Aspergillaceae</taxon>
        <taxon>Aspergillus</taxon>
        <taxon>Aspergillus subgen. Circumdati</taxon>
    </lineage>
</organism>
<reference evidence="7 8" key="1">
    <citation type="submission" date="2017-12" db="EMBL/GenBank/DDBJ databases">
        <authorList>
            <consortium name="DOE Joint Genome Institute"/>
            <person name="Haridas S."/>
            <person name="Kjaerbolling I."/>
            <person name="Vesth T.C."/>
            <person name="Frisvad J.C."/>
            <person name="Nybo J.L."/>
            <person name="Theobald S."/>
            <person name="Kuo A."/>
            <person name="Bowyer P."/>
            <person name="Matsuda Y."/>
            <person name="Mondo S."/>
            <person name="Lyhne E.K."/>
            <person name="Kogle M.E."/>
            <person name="Clum A."/>
            <person name="Lipzen A."/>
            <person name="Salamov A."/>
            <person name="Ngan C.Y."/>
            <person name="Daum C."/>
            <person name="Chiniquy J."/>
            <person name="Barry K."/>
            <person name="LaButti K."/>
            <person name="Simmons B.A."/>
            <person name="Magnuson J.K."/>
            <person name="Mortensen U.H."/>
            <person name="Larsen T.O."/>
            <person name="Grigoriev I.V."/>
            <person name="Baker S.E."/>
            <person name="Andersen M.R."/>
            <person name="Nordberg H.P."/>
            <person name="Cantor M.N."/>
            <person name="Hua S.X."/>
        </authorList>
    </citation>
    <scope>NUCLEOTIDE SEQUENCE [LARGE SCALE GENOMIC DNA]</scope>
    <source>
        <strain evidence="7 8">CBS 102.13</strain>
    </source>
</reference>
<dbReference type="AlphaFoldDB" id="A0A2I2FBI0"/>
<dbReference type="OrthoDB" id="408954at2759"/>
<gene>
    <name evidence="7" type="ORF">BDW47DRAFT_106182</name>
</gene>
<dbReference type="Proteomes" id="UP000234585">
    <property type="component" value="Unassembled WGS sequence"/>
</dbReference>
<evidence type="ECO:0000259" key="6">
    <source>
        <dbReference type="Pfam" id="PF04116"/>
    </source>
</evidence>
<evidence type="ECO:0000313" key="7">
    <source>
        <dbReference type="EMBL" id="PLB37978.1"/>
    </source>
</evidence>
<proteinExistence type="predicted"/>
<dbReference type="STRING" id="41067.A0A2I2FBI0"/>
<comment type="subcellular location">
    <subcellularLocation>
        <location evidence="1">Membrane</location>
    </subcellularLocation>
</comment>
<evidence type="ECO:0000256" key="2">
    <source>
        <dbReference type="ARBA" id="ARBA00022692"/>
    </source>
</evidence>
<feature type="compositionally biased region" description="Low complexity" evidence="5">
    <location>
        <begin position="140"/>
        <end position="149"/>
    </location>
</feature>
<evidence type="ECO:0000256" key="4">
    <source>
        <dbReference type="ARBA" id="ARBA00023136"/>
    </source>
</evidence>
<dbReference type="InterPro" id="IPR050307">
    <property type="entry name" value="Sterol_Desaturase_Related"/>
</dbReference>
<evidence type="ECO:0000256" key="5">
    <source>
        <dbReference type="SAM" id="MobiDB-lite"/>
    </source>
</evidence>